<name>A0ABR3SWT5_9PEZI</name>
<reference evidence="1 2" key="1">
    <citation type="submission" date="2024-02" db="EMBL/GenBank/DDBJ databases">
        <title>De novo assembly and annotation of 12 fungi associated with fruit tree decline syndrome in Ontario, Canada.</title>
        <authorList>
            <person name="Sulman M."/>
            <person name="Ellouze W."/>
            <person name="Ilyukhin E."/>
        </authorList>
    </citation>
    <scope>NUCLEOTIDE SEQUENCE [LARGE SCALE GENOMIC DNA]</scope>
    <source>
        <strain evidence="1 2">M1-105</strain>
    </source>
</reference>
<gene>
    <name evidence="1" type="ORF">SLS56_004951</name>
</gene>
<dbReference type="InterPro" id="IPR037176">
    <property type="entry name" value="Osmotin/thaumatin-like_sf"/>
</dbReference>
<dbReference type="Pfam" id="PF04681">
    <property type="entry name" value="Bys1"/>
    <property type="match status" value="1"/>
</dbReference>
<sequence>MIYVPEYLFHKTQSYPTTFIPTQYNLLRFQLTTLITKMKLSTMLLPPIALALTSTASAAIQGKLINNCKFPVWAKTTRGGGYDSHEMARVNPGGVYHAKVQTINNAPGVALKVQPSPDPAWRNVYQVEMAQSDTADGGGGWAWYDLSTVDAAPFRDRWRRLEVAGGRPGCRVLECPPGRADCEWPVPRRGEMGDCGAGPDAEVVFTLCRK</sequence>
<dbReference type="SUPFAM" id="SSF49870">
    <property type="entry name" value="Osmotin, thaumatin-like protein"/>
    <property type="match status" value="1"/>
</dbReference>
<keyword evidence="2" id="KW-1185">Reference proteome</keyword>
<dbReference type="PANTHER" id="PTHR36195">
    <property type="entry name" value="DOMAIN PROTEIN, PUTATIVE (AFU_ORTHOLOGUE AFUA_5G01990)-RELATED-RELATED"/>
    <property type="match status" value="1"/>
</dbReference>
<accession>A0ABR3SWT5</accession>
<dbReference type="EMBL" id="JAJVDC020000047">
    <property type="protein sequence ID" value="KAL1630423.1"/>
    <property type="molecule type" value="Genomic_DNA"/>
</dbReference>
<dbReference type="InterPro" id="IPR006771">
    <property type="entry name" value="CetA-like"/>
</dbReference>
<dbReference type="PANTHER" id="PTHR36195:SF4">
    <property type="entry name" value="DOMAIN PROTEIN, PUTATIVE (AFU_ORTHOLOGUE AFUA_5G01990)-RELATED"/>
    <property type="match status" value="1"/>
</dbReference>
<comment type="caution">
    <text evidence="1">The sequence shown here is derived from an EMBL/GenBank/DDBJ whole genome shotgun (WGS) entry which is preliminary data.</text>
</comment>
<dbReference type="Proteomes" id="UP001521116">
    <property type="component" value="Unassembled WGS sequence"/>
</dbReference>
<proteinExistence type="predicted"/>
<evidence type="ECO:0008006" key="3">
    <source>
        <dbReference type="Google" id="ProtNLM"/>
    </source>
</evidence>
<evidence type="ECO:0000313" key="1">
    <source>
        <dbReference type="EMBL" id="KAL1630423.1"/>
    </source>
</evidence>
<evidence type="ECO:0000313" key="2">
    <source>
        <dbReference type="Proteomes" id="UP001521116"/>
    </source>
</evidence>
<protein>
    <recommendedName>
        <fullName evidence="3">BYS1 domain protein</fullName>
    </recommendedName>
</protein>
<organism evidence="1 2">
    <name type="scientific">Neofusicoccum ribis</name>
    <dbReference type="NCBI Taxonomy" id="45134"/>
    <lineage>
        <taxon>Eukaryota</taxon>
        <taxon>Fungi</taxon>
        <taxon>Dikarya</taxon>
        <taxon>Ascomycota</taxon>
        <taxon>Pezizomycotina</taxon>
        <taxon>Dothideomycetes</taxon>
        <taxon>Dothideomycetes incertae sedis</taxon>
        <taxon>Botryosphaeriales</taxon>
        <taxon>Botryosphaeriaceae</taxon>
        <taxon>Neofusicoccum</taxon>
    </lineage>
</organism>